<gene>
    <name evidence="2" type="ORF">GCM10023335_75510</name>
</gene>
<comment type="caution">
    <text evidence="2">The sequence shown here is derived from an EMBL/GenBank/DDBJ whole genome shotgun (WGS) entry which is preliminary data.</text>
</comment>
<proteinExistence type="predicted"/>
<reference evidence="3" key="1">
    <citation type="journal article" date="2019" name="Int. J. Syst. Evol. Microbiol.">
        <title>The Global Catalogue of Microorganisms (GCM) 10K type strain sequencing project: providing services to taxonomists for standard genome sequencing and annotation.</title>
        <authorList>
            <consortium name="The Broad Institute Genomics Platform"/>
            <consortium name="The Broad Institute Genome Sequencing Center for Infectious Disease"/>
            <person name="Wu L."/>
            <person name="Ma J."/>
        </authorList>
    </citation>
    <scope>NUCLEOTIDE SEQUENCE [LARGE SCALE GENOMIC DNA]</scope>
    <source>
        <strain evidence="3">JCM 18409</strain>
    </source>
</reference>
<accession>A0ABP9JHZ2</accession>
<dbReference type="InterPro" id="IPR005114">
    <property type="entry name" value="Helicase_assoc"/>
</dbReference>
<dbReference type="Pfam" id="PF03457">
    <property type="entry name" value="HA"/>
    <property type="match status" value="1"/>
</dbReference>
<feature type="domain" description="Helicase-associated" evidence="1">
    <location>
        <begin position="7"/>
        <end position="76"/>
    </location>
</feature>
<evidence type="ECO:0000259" key="1">
    <source>
        <dbReference type="Pfam" id="PF03457"/>
    </source>
</evidence>
<sequence>MPARRSQDERWAVNLAAARQFHGREGHLIVPRKHVETITVDADGGQEAVKLGAFVDNSRRRASKLSNQRRAALDELSALVAGDTGAIARLAADAISCVLGPDESRVG</sequence>
<organism evidence="2 3">
    <name type="scientific">Streptomyces siamensis</name>
    <dbReference type="NCBI Taxonomy" id="1274986"/>
    <lineage>
        <taxon>Bacteria</taxon>
        <taxon>Bacillati</taxon>
        <taxon>Actinomycetota</taxon>
        <taxon>Actinomycetes</taxon>
        <taxon>Kitasatosporales</taxon>
        <taxon>Streptomycetaceae</taxon>
        <taxon>Streptomyces</taxon>
    </lineage>
</organism>
<name>A0ABP9JHZ2_9ACTN</name>
<evidence type="ECO:0000313" key="2">
    <source>
        <dbReference type="EMBL" id="GAA5032719.1"/>
    </source>
</evidence>
<evidence type="ECO:0000313" key="3">
    <source>
        <dbReference type="Proteomes" id="UP001501759"/>
    </source>
</evidence>
<protein>
    <recommendedName>
        <fullName evidence="1">Helicase-associated domain-containing protein</fullName>
    </recommendedName>
</protein>
<keyword evidence="3" id="KW-1185">Reference proteome</keyword>
<dbReference type="Proteomes" id="UP001501759">
    <property type="component" value="Unassembled WGS sequence"/>
</dbReference>
<dbReference type="Gene3D" id="6.10.140.530">
    <property type="match status" value="1"/>
</dbReference>
<dbReference type="EMBL" id="BAABKB010000039">
    <property type="protein sequence ID" value="GAA5032719.1"/>
    <property type="molecule type" value="Genomic_DNA"/>
</dbReference>